<evidence type="ECO:0000313" key="8">
    <source>
        <dbReference type="Proteomes" id="UP000318422"/>
    </source>
</evidence>
<comment type="caution">
    <text evidence="7">The sequence shown here is derived from an EMBL/GenBank/DDBJ whole genome shotgun (WGS) entry which is preliminary data.</text>
</comment>
<feature type="domain" description="tRNA/rRNA methyltransferase SpoU type" evidence="6">
    <location>
        <begin position="10"/>
        <end position="159"/>
    </location>
</feature>
<dbReference type="PIRSF" id="PIRSF004808">
    <property type="entry name" value="LasT"/>
    <property type="match status" value="1"/>
</dbReference>
<dbReference type="FunFam" id="3.40.1280.10:FF:000006">
    <property type="entry name" value="Uncharacterized tRNA/rRNA methyltransferase HI_0380"/>
    <property type="match status" value="1"/>
</dbReference>
<dbReference type="GO" id="GO:0003723">
    <property type="term" value="F:RNA binding"/>
    <property type="evidence" value="ECO:0007669"/>
    <property type="project" value="InterPro"/>
</dbReference>
<comment type="subunit">
    <text evidence="5">Homodimer.</text>
</comment>
<keyword evidence="5" id="KW-0963">Cytoplasm</keyword>
<dbReference type="GO" id="GO:0005829">
    <property type="term" value="C:cytosol"/>
    <property type="evidence" value="ECO:0007669"/>
    <property type="project" value="TreeGrafter"/>
</dbReference>
<dbReference type="GO" id="GO:0002128">
    <property type="term" value="P:tRNA nucleoside ribose methylation"/>
    <property type="evidence" value="ECO:0007669"/>
    <property type="project" value="TreeGrafter"/>
</dbReference>
<sequence>MNLDGALGRVRVVLSRTSHPGNIGAAARAMKTMGLSQLVLVDPQFFPDPVATARAAGADDILANARVVGSLAEALEGTVFAAAMTARKREMAVPMKWAREAAGEIVGRATFGDVALVFGNETKGLSNDDVALCHMPVKIPVSEAYSSLNLGAAVQVLCYELRMAALDPGTAPGIEFEPATHEQIEGFYAHLDRAITASGFFNPTNSKRLWPRLRRLFGRIRLEKDEINILRGMLSAFEKK</sequence>
<accession>A0A4Y4CRZ7</accession>
<dbReference type="Gene3D" id="3.40.1280.10">
    <property type="match status" value="1"/>
</dbReference>
<dbReference type="NCBIfam" id="TIGR00050">
    <property type="entry name" value="rRNA_methyl_1"/>
    <property type="match status" value="1"/>
</dbReference>
<name>A0A4Y4CRZ7_ZOORA</name>
<dbReference type="CDD" id="cd18093">
    <property type="entry name" value="SpoU-like_TrmJ"/>
    <property type="match status" value="1"/>
</dbReference>
<comment type="subcellular location">
    <subcellularLocation>
        <location evidence="5">Cytoplasm</location>
    </subcellularLocation>
</comment>
<dbReference type="EMBL" id="BJNV01000005">
    <property type="protein sequence ID" value="GEC94244.1"/>
    <property type="molecule type" value="Genomic_DNA"/>
</dbReference>
<dbReference type="OrthoDB" id="9806346at2"/>
<organism evidence="7 8">
    <name type="scientific">Zoogloea ramigera</name>
    <dbReference type="NCBI Taxonomy" id="350"/>
    <lineage>
        <taxon>Bacteria</taxon>
        <taxon>Pseudomonadati</taxon>
        <taxon>Pseudomonadota</taxon>
        <taxon>Betaproteobacteria</taxon>
        <taxon>Rhodocyclales</taxon>
        <taxon>Zoogloeaceae</taxon>
        <taxon>Zoogloea</taxon>
    </lineage>
</organism>
<dbReference type="InterPro" id="IPR029028">
    <property type="entry name" value="Alpha/beta_knot_MTases"/>
</dbReference>
<proteinExistence type="inferred from homology"/>
<dbReference type="GO" id="GO:0160206">
    <property type="term" value="F:tRNA (cytidine(32)/uridine(32)-2'-O)-methyltransferase activity"/>
    <property type="evidence" value="ECO:0007669"/>
    <property type="project" value="UniProtKB-EC"/>
</dbReference>
<evidence type="ECO:0000256" key="4">
    <source>
        <dbReference type="ARBA" id="ARBA00022691"/>
    </source>
</evidence>
<keyword evidence="4 5" id="KW-0949">S-adenosyl-L-methionine</keyword>
<keyword evidence="2 5" id="KW-0489">Methyltransferase</keyword>
<dbReference type="InterPro" id="IPR001537">
    <property type="entry name" value="SpoU_MeTrfase"/>
</dbReference>
<dbReference type="PANTHER" id="PTHR42786">
    <property type="entry name" value="TRNA/RRNA METHYLTRANSFERASE"/>
    <property type="match status" value="1"/>
</dbReference>
<dbReference type="Gene3D" id="1.10.8.590">
    <property type="match status" value="1"/>
</dbReference>
<evidence type="ECO:0000259" key="6">
    <source>
        <dbReference type="Pfam" id="PF00588"/>
    </source>
</evidence>
<evidence type="ECO:0000256" key="1">
    <source>
        <dbReference type="ARBA" id="ARBA00007228"/>
    </source>
</evidence>
<dbReference type="EC" id="2.1.1.200" evidence="5"/>
<evidence type="ECO:0000313" key="7">
    <source>
        <dbReference type="EMBL" id="GEC94244.1"/>
    </source>
</evidence>
<evidence type="ECO:0000256" key="2">
    <source>
        <dbReference type="ARBA" id="ARBA00022603"/>
    </source>
</evidence>
<dbReference type="SUPFAM" id="SSF75217">
    <property type="entry name" value="alpha/beta knot"/>
    <property type="match status" value="1"/>
</dbReference>
<reference evidence="7 8" key="1">
    <citation type="submission" date="2019-06" db="EMBL/GenBank/DDBJ databases">
        <title>Whole genome shotgun sequence of Zoogloea ramigera NBRC 15342.</title>
        <authorList>
            <person name="Hosoyama A."/>
            <person name="Uohara A."/>
            <person name="Ohji S."/>
            <person name="Ichikawa N."/>
        </authorList>
    </citation>
    <scope>NUCLEOTIDE SEQUENCE [LARGE SCALE GENOMIC DNA]</scope>
    <source>
        <strain evidence="7 8">NBRC 15342</strain>
    </source>
</reference>
<dbReference type="PANTHER" id="PTHR42786:SF2">
    <property type="entry name" value="TRNA (CYTIDINE_URIDINE-2'-O-)-METHYLTRANSFERASE TRMJ"/>
    <property type="match status" value="1"/>
</dbReference>
<keyword evidence="3 7" id="KW-0808">Transferase</keyword>
<dbReference type="AlphaFoldDB" id="A0A4Y4CRZ7"/>
<evidence type="ECO:0000256" key="5">
    <source>
        <dbReference type="RuleBase" id="RU362024"/>
    </source>
</evidence>
<dbReference type="InterPro" id="IPR004384">
    <property type="entry name" value="RNA_MeTrfase_TrmJ/LasT"/>
</dbReference>
<evidence type="ECO:0000256" key="3">
    <source>
        <dbReference type="ARBA" id="ARBA00022679"/>
    </source>
</evidence>
<keyword evidence="5" id="KW-0819">tRNA processing</keyword>
<dbReference type="InterPro" id="IPR029026">
    <property type="entry name" value="tRNA_m1G_MTases_N"/>
</dbReference>
<comment type="catalytic activity">
    <reaction evidence="5">
        <text>uridine(32) in tRNA + S-adenosyl-L-methionine = 2'-O-methyluridine(32) in tRNA + S-adenosyl-L-homocysteine + H(+)</text>
        <dbReference type="Rhea" id="RHEA:42936"/>
        <dbReference type="Rhea" id="RHEA-COMP:10107"/>
        <dbReference type="Rhea" id="RHEA-COMP:10290"/>
        <dbReference type="ChEBI" id="CHEBI:15378"/>
        <dbReference type="ChEBI" id="CHEBI:57856"/>
        <dbReference type="ChEBI" id="CHEBI:59789"/>
        <dbReference type="ChEBI" id="CHEBI:65315"/>
        <dbReference type="ChEBI" id="CHEBI:74478"/>
        <dbReference type="EC" id="2.1.1.200"/>
    </reaction>
</comment>
<dbReference type="RefSeq" id="WP_141349009.1">
    <property type="nucleotide sequence ID" value="NZ_BJNV01000005.1"/>
</dbReference>
<dbReference type="Proteomes" id="UP000318422">
    <property type="component" value="Unassembled WGS sequence"/>
</dbReference>
<keyword evidence="8" id="KW-1185">Reference proteome</keyword>
<comment type="function">
    <text evidence="5">Catalyzes the formation of 2'O-methylated cytidine (Cm32) or 2'O-methylated uridine (Um32) at position 32 in tRNA.</text>
</comment>
<protein>
    <recommendedName>
        <fullName evidence="5">tRNA (cytidine/uridine-2'-O-)-methyltransferase TrmJ</fullName>
        <ecNumber evidence="5">2.1.1.200</ecNumber>
    </recommendedName>
    <alternativeName>
        <fullName evidence="5">tRNA (cytidine(32)/uridine(32)-2'-O)-methyltransferase</fullName>
    </alternativeName>
    <alternativeName>
        <fullName evidence="5">tRNA Cm32/Um32 methyltransferase</fullName>
    </alternativeName>
</protein>
<comment type="similarity">
    <text evidence="1">Belongs to the class IV-like SAM-binding methyltransferase superfamily. RNA methyltransferase TrmH family.</text>
</comment>
<dbReference type="GO" id="GO:0106339">
    <property type="term" value="F:tRNA (cytidine(32)-2'-O)-methyltransferase activity"/>
    <property type="evidence" value="ECO:0007669"/>
    <property type="project" value="RHEA"/>
</dbReference>
<comment type="catalytic activity">
    <reaction evidence="5">
        <text>cytidine(32) in tRNA + S-adenosyl-L-methionine = 2'-O-methylcytidine(32) in tRNA + S-adenosyl-L-homocysteine + H(+)</text>
        <dbReference type="Rhea" id="RHEA:42932"/>
        <dbReference type="Rhea" id="RHEA-COMP:10288"/>
        <dbReference type="Rhea" id="RHEA-COMP:10289"/>
        <dbReference type="ChEBI" id="CHEBI:15378"/>
        <dbReference type="ChEBI" id="CHEBI:57856"/>
        <dbReference type="ChEBI" id="CHEBI:59789"/>
        <dbReference type="ChEBI" id="CHEBI:74495"/>
        <dbReference type="ChEBI" id="CHEBI:82748"/>
        <dbReference type="EC" id="2.1.1.200"/>
    </reaction>
</comment>
<gene>
    <name evidence="5 7" type="primary">trmJ</name>
    <name evidence="7" type="ORF">ZRA01_03170</name>
</gene>
<dbReference type="Pfam" id="PF00588">
    <property type="entry name" value="SpoU_methylase"/>
    <property type="match status" value="1"/>
</dbReference>